<gene>
    <name evidence="3" type="ORF">HG421_18085</name>
</gene>
<organism evidence="3 4">
    <name type="scientific">Xanthomonas campestris pv. badrii</name>
    <dbReference type="NCBI Taxonomy" id="149696"/>
    <lineage>
        <taxon>Bacteria</taxon>
        <taxon>Pseudomonadati</taxon>
        <taxon>Pseudomonadota</taxon>
        <taxon>Gammaproteobacteria</taxon>
        <taxon>Lysobacterales</taxon>
        <taxon>Lysobacteraceae</taxon>
        <taxon>Xanthomonas</taxon>
    </lineage>
</organism>
<feature type="region of interest" description="Disordered" evidence="1">
    <location>
        <begin position="57"/>
        <end position="95"/>
    </location>
</feature>
<evidence type="ECO:0000313" key="4">
    <source>
        <dbReference type="Proteomes" id="UP000503498"/>
    </source>
</evidence>
<protein>
    <recommendedName>
        <fullName evidence="5">J domain-containing protein</fullName>
    </recommendedName>
</protein>
<dbReference type="AlphaFoldDB" id="A0A7Z2ZJA7"/>
<dbReference type="Proteomes" id="UP000503498">
    <property type="component" value="Chromosome"/>
</dbReference>
<feature type="transmembrane region" description="Helical" evidence="2">
    <location>
        <begin position="390"/>
        <end position="411"/>
    </location>
</feature>
<feature type="transmembrane region" description="Helical" evidence="2">
    <location>
        <begin position="518"/>
        <end position="548"/>
    </location>
</feature>
<keyword evidence="2" id="KW-1133">Transmembrane helix</keyword>
<sequence length="563" mass="61160">MSWAMEALGLTADADARAIKRAYAARLKATRPDDDPAAFQHLHETYQAALAYAASTERADEGGADDARVGAQTATSTAQAPPGSPPPSNPAPRSLATYIQDPALEAEIERWRDGTHVQDCAARILAAAHDMPDQRFSAWLSELPEWWSLELRPQIGQALAALMKNRCLSVTDATFDLLITSFGDDPEADASHALWSARLLGVALEQSPDSFEHWMQSHADTWSDYQRFMIGLHVSHALGTQRPSLRLATIDMLMKAFGWQAQEEGDNLAWLHAARRTARKQELALRRESALALDGDAEILAYELGAAGWDAMTPQWAAALRSRLARPPSPWRSLTTALLPARPTWMYRFCAIVQQWFPQQLPESVHAENLRFWTQIGNPQRPHGRQLGLGLARGLCVAALLAIGAGVLAILSTIHPDTESAAWAFRDIGRGLLSWIALVLVQLGAHWQARRLTPGTPKRTAHRWLLPVAMTAGIACTVGGWGTGVVGAAMGTALVHMAMYRVLGRMVPPPAVKAPQSLLISGMIGLASAAMGASLWPGLAVALILWLVSLVQDAQHDDLSILN</sequence>
<keyword evidence="2" id="KW-0472">Membrane</keyword>
<evidence type="ECO:0000256" key="1">
    <source>
        <dbReference type="SAM" id="MobiDB-lite"/>
    </source>
</evidence>
<name>A0A7Z2ZJA7_XANCA</name>
<reference evidence="3 4" key="1">
    <citation type="submission" date="2020-04" db="EMBL/GenBank/DDBJ databases">
        <title>Genome-Wide Identification of 5-Methylcytosine Sites in Bacterial Genomes By High-Throughput Sequencing of MspJI Restriction Fragments.</title>
        <authorList>
            <person name="Wu V."/>
        </authorList>
    </citation>
    <scope>NUCLEOTIDE SEQUENCE [LARGE SCALE GENOMIC DNA]</scope>
    <source>
        <strain evidence="3 4">NEB122</strain>
    </source>
</reference>
<reference evidence="3 4" key="2">
    <citation type="submission" date="2020-04" db="EMBL/GenBank/DDBJ databases">
        <authorList>
            <person name="Fomenkov A."/>
            <person name="Anton B.P."/>
            <person name="Roberts R.J."/>
        </authorList>
    </citation>
    <scope>NUCLEOTIDE SEQUENCE [LARGE SCALE GENOMIC DNA]</scope>
    <source>
        <strain evidence="3 4">NEB122</strain>
    </source>
</reference>
<feature type="compositionally biased region" description="Low complexity" evidence="1">
    <location>
        <begin position="70"/>
        <end position="81"/>
    </location>
</feature>
<dbReference type="RefSeq" id="WP_169707559.1">
    <property type="nucleotide sequence ID" value="NZ_CP051651.1"/>
</dbReference>
<dbReference type="EMBL" id="CP051651">
    <property type="protein sequence ID" value="QJD69420.1"/>
    <property type="molecule type" value="Genomic_DNA"/>
</dbReference>
<feature type="transmembrane region" description="Helical" evidence="2">
    <location>
        <begin position="469"/>
        <end position="497"/>
    </location>
</feature>
<feature type="transmembrane region" description="Helical" evidence="2">
    <location>
        <begin position="432"/>
        <end position="449"/>
    </location>
</feature>
<keyword evidence="2" id="KW-0812">Transmembrane</keyword>
<evidence type="ECO:0008006" key="5">
    <source>
        <dbReference type="Google" id="ProtNLM"/>
    </source>
</evidence>
<evidence type="ECO:0000256" key="2">
    <source>
        <dbReference type="SAM" id="Phobius"/>
    </source>
</evidence>
<feature type="compositionally biased region" description="Basic and acidic residues" evidence="1">
    <location>
        <begin position="57"/>
        <end position="68"/>
    </location>
</feature>
<accession>A0A7Z2ZJA7</accession>
<proteinExistence type="predicted"/>
<evidence type="ECO:0000313" key="3">
    <source>
        <dbReference type="EMBL" id="QJD69420.1"/>
    </source>
</evidence>